<gene>
    <name evidence="3" type="ORF">SAMN05660493_01887</name>
</gene>
<reference evidence="4" key="1">
    <citation type="submission" date="2016-10" db="EMBL/GenBank/DDBJ databases">
        <authorList>
            <person name="Varghese N."/>
            <person name="Submissions S."/>
        </authorList>
    </citation>
    <scope>NUCLEOTIDE SEQUENCE [LARGE SCALE GENOMIC DNA]</scope>
    <source>
        <strain evidence="4">DSM 19482</strain>
    </source>
</reference>
<accession>A0A1U7PUE6</accession>
<dbReference type="InterPro" id="IPR026444">
    <property type="entry name" value="Secre_tail"/>
</dbReference>
<feature type="domain" description="Secretion system C-terminal sorting" evidence="2">
    <location>
        <begin position="407"/>
        <end position="470"/>
    </location>
</feature>
<organism evidence="3 4">
    <name type="scientific">Epilithonimonas bovis DSM 19482</name>
    <dbReference type="NCBI Taxonomy" id="1121284"/>
    <lineage>
        <taxon>Bacteria</taxon>
        <taxon>Pseudomonadati</taxon>
        <taxon>Bacteroidota</taxon>
        <taxon>Flavobacteriia</taxon>
        <taxon>Flavobacteriales</taxon>
        <taxon>Weeksellaceae</taxon>
        <taxon>Chryseobacterium group</taxon>
        <taxon>Epilithonimonas</taxon>
    </lineage>
</organism>
<dbReference type="SUPFAM" id="SSF63825">
    <property type="entry name" value="YWTD domain"/>
    <property type="match status" value="1"/>
</dbReference>
<keyword evidence="1" id="KW-0732">Signal</keyword>
<evidence type="ECO:0000256" key="1">
    <source>
        <dbReference type="ARBA" id="ARBA00022729"/>
    </source>
</evidence>
<proteinExistence type="predicted"/>
<sequence>MPQLIKDFDYNGDYSYGIPDGKLFKVGKYYYQKPNSYTGVLAKSDGTAENTQMLTFPGNGNDRLDDNSSFGNLNDAALVILTYSSDNDRKIKVWKVENSQNTITLIKEIPTSANVHDGKDGIFYNGYLYFTVRKPDNKTEIWRTDGTSENTTLASFSIPDNEYYSNIPEFVIVFDNQLLINKNYKLWTYDDASQVLKDITIATDSYPYTVQFNIVKNSKIIDNKLYLYSQSNNSLYRFDNFSSQPLVVLTNYGSTFYPSYSSLEKCGNSIYLAVGSSENNFNSLWSFDPQSNISNLIYTTNYSGLNKAKNLTCLNNYMYYSKENSNSIYRTNGTQQSVVTMDTTIDNAEQLETTDSIDDIFSYDGHLYFVATTKESGKELFHIKTDLPTFLMTDDIQNVKKSNITIAPNPTSGFVKIFAESNINKVEVYNSSGAKISETQSDRLDFSKLNSGVYLVKIYTDDFIETKKIIKK</sequence>
<evidence type="ECO:0000259" key="2">
    <source>
        <dbReference type="Pfam" id="PF18962"/>
    </source>
</evidence>
<dbReference type="STRING" id="1121284.SAMN05660493_01887"/>
<keyword evidence="4" id="KW-1185">Reference proteome</keyword>
<dbReference type="Pfam" id="PF18962">
    <property type="entry name" value="Por_Secre_tail"/>
    <property type="match status" value="1"/>
</dbReference>
<dbReference type="AlphaFoldDB" id="A0A1U7PUE6"/>
<dbReference type="NCBIfam" id="TIGR04183">
    <property type="entry name" value="Por_Secre_tail"/>
    <property type="match status" value="1"/>
</dbReference>
<dbReference type="EMBL" id="FTPU01000018">
    <property type="protein sequence ID" value="SIT97175.1"/>
    <property type="molecule type" value="Genomic_DNA"/>
</dbReference>
<evidence type="ECO:0000313" key="4">
    <source>
        <dbReference type="Proteomes" id="UP000187261"/>
    </source>
</evidence>
<evidence type="ECO:0000313" key="3">
    <source>
        <dbReference type="EMBL" id="SIT97175.1"/>
    </source>
</evidence>
<dbReference type="Proteomes" id="UP000187261">
    <property type="component" value="Unassembled WGS sequence"/>
</dbReference>
<name>A0A1U7PUE6_9FLAO</name>
<protein>
    <submittedName>
        <fullName evidence="3">Por secretion system C-terminal sorting domain-containing protein</fullName>
    </submittedName>
</protein>